<organism evidence="2 3">
    <name type="scientific">Cellulomonas rhizosphaerae</name>
    <dbReference type="NCBI Taxonomy" id="2293719"/>
    <lineage>
        <taxon>Bacteria</taxon>
        <taxon>Bacillati</taxon>
        <taxon>Actinomycetota</taxon>
        <taxon>Actinomycetes</taxon>
        <taxon>Micrococcales</taxon>
        <taxon>Cellulomonadaceae</taxon>
        <taxon>Cellulomonas</taxon>
    </lineage>
</organism>
<name>A0A413RPP7_9CELL</name>
<reference evidence="2 3" key="1">
    <citation type="submission" date="2018-08" db="EMBL/GenBank/DDBJ databases">
        <title>Cellulomonas rhizosphaerae sp. nov., a novel actinomycete isolated from soil.</title>
        <authorList>
            <person name="Tian Y."/>
        </authorList>
    </citation>
    <scope>NUCLEOTIDE SEQUENCE [LARGE SCALE GENOMIC DNA]</scope>
    <source>
        <strain evidence="2 3">NEAU-TCZ24</strain>
    </source>
</reference>
<accession>A0A413RPP7</accession>
<keyword evidence="1" id="KW-0472">Membrane</keyword>
<feature type="transmembrane region" description="Helical" evidence="1">
    <location>
        <begin position="39"/>
        <end position="61"/>
    </location>
</feature>
<keyword evidence="1" id="KW-1133">Transmembrane helix</keyword>
<keyword evidence="1" id="KW-0812">Transmembrane</keyword>
<dbReference type="EMBL" id="QWKP01000127">
    <property type="protein sequence ID" value="RHA43976.1"/>
    <property type="molecule type" value="Genomic_DNA"/>
</dbReference>
<feature type="transmembrane region" description="Helical" evidence="1">
    <location>
        <begin position="68"/>
        <end position="86"/>
    </location>
</feature>
<sequence length="89" mass="9393">MAIGIAIAIQLLAIAVIFVPMWVWHVGNINDGEDPVPSLVLEFGSLAAVVAVLVVQIVLFVRARGSVLIAWLGVLSVFVLIGFEAIGTL</sequence>
<comment type="caution">
    <text evidence="2">The sequence shown here is derived from an EMBL/GenBank/DDBJ whole genome shotgun (WGS) entry which is preliminary data.</text>
</comment>
<gene>
    <name evidence="2" type="ORF">D1825_03630</name>
</gene>
<keyword evidence="3" id="KW-1185">Reference proteome</keyword>
<feature type="transmembrane region" description="Helical" evidence="1">
    <location>
        <begin position="7"/>
        <end position="27"/>
    </location>
</feature>
<evidence type="ECO:0000313" key="3">
    <source>
        <dbReference type="Proteomes" id="UP000283374"/>
    </source>
</evidence>
<evidence type="ECO:0000313" key="2">
    <source>
        <dbReference type="EMBL" id="RHA43976.1"/>
    </source>
</evidence>
<evidence type="ECO:0000256" key="1">
    <source>
        <dbReference type="SAM" id="Phobius"/>
    </source>
</evidence>
<protein>
    <submittedName>
        <fullName evidence="2">Uncharacterized protein</fullName>
    </submittedName>
</protein>
<dbReference type="AlphaFoldDB" id="A0A413RPP7"/>
<proteinExistence type="predicted"/>
<dbReference type="Proteomes" id="UP000283374">
    <property type="component" value="Unassembled WGS sequence"/>
</dbReference>